<proteinExistence type="predicted"/>
<sequence>MTGIYIAFKIEQAHIRSAIKHEIKEGIPENELHEFNLTPTEYEQLDWIRPDIEFRKHKQMFDIVRRENKGDDIVLHCVNDKEETLLFANLEELIQNKMNKESKTPKSPLNKMIKVIKVVYVNDFTNYVFQHLSLNAENGFFETKKLYQSPNLGVPTPPPDFV</sequence>
<dbReference type="RefSeq" id="WP_116879485.1">
    <property type="nucleotide sequence ID" value="NZ_QURB01000001.1"/>
</dbReference>
<accession>A0A3E1F1G6</accession>
<keyword evidence="2" id="KW-1185">Reference proteome</keyword>
<evidence type="ECO:0000313" key="1">
    <source>
        <dbReference type="EMBL" id="RFC55650.1"/>
    </source>
</evidence>
<organism evidence="1 2">
    <name type="scientific">Brumimicrobium aurantiacum</name>
    <dbReference type="NCBI Taxonomy" id="1737063"/>
    <lineage>
        <taxon>Bacteria</taxon>
        <taxon>Pseudomonadati</taxon>
        <taxon>Bacteroidota</taxon>
        <taxon>Flavobacteriia</taxon>
        <taxon>Flavobacteriales</taxon>
        <taxon>Crocinitomicaceae</taxon>
        <taxon>Brumimicrobium</taxon>
    </lineage>
</organism>
<gene>
    <name evidence="1" type="ORF">DXU93_01580</name>
</gene>
<evidence type="ECO:0000313" key="2">
    <source>
        <dbReference type="Proteomes" id="UP000257127"/>
    </source>
</evidence>
<protein>
    <submittedName>
        <fullName evidence="1">Uncharacterized protein</fullName>
    </submittedName>
</protein>
<dbReference type="EMBL" id="QURB01000001">
    <property type="protein sequence ID" value="RFC55650.1"/>
    <property type="molecule type" value="Genomic_DNA"/>
</dbReference>
<dbReference type="AlphaFoldDB" id="A0A3E1F1G6"/>
<dbReference type="OrthoDB" id="680635at2"/>
<name>A0A3E1F1G6_9FLAO</name>
<reference evidence="1 2" key="1">
    <citation type="submission" date="2018-08" db="EMBL/GenBank/DDBJ databases">
        <title>The draft genome squence of Brumimicrobium sp. N62.</title>
        <authorList>
            <person name="Du Z.-J."/>
            <person name="Luo H.-R."/>
        </authorList>
    </citation>
    <scope>NUCLEOTIDE SEQUENCE [LARGE SCALE GENOMIC DNA]</scope>
    <source>
        <strain evidence="1 2">N62</strain>
    </source>
</reference>
<comment type="caution">
    <text evidence="1">The sequence shown here is derived from an EMBL/GenBank/DDBJ whole genome shotgun (WGS) entry which is preliminary data.</text>
</comment>
<dbReference type="Proteomes" id="UP000257127">
    <property type="component" value="Unassembled WGS sequence"/>
</dbReference>